<dbReference type="InterPro" id="IPR000225">
    <property type="entry name" value="Armadillo"/>
</dbReference>
<dbReference type="Proteomes" id="UP001162131">
    <property type="component" value="Unassembled WGS sequence"/>
</dbReference>
<name>A0AAU9I8D5_9CILI</name>
<feature type="repeat" description="ARM" evidence="4">
    <location>
        <begin position="362"/>
        <end position="392"/>
    </location>
</feature>
<evidence type="ECO:0000259" key="7">
    <source>
        <dbReference type="Pfam" id="PF23138"/>
    </source>
</evidence>
<dbReference type="EMBL" id="CAJZBQ010000004">
    <property type="protein sequence ID" value="CAG9311538.1"/>
    <property type="molecule type" value="Genomic_DNA"/>
</dbReference>
<evidence type="ECO:0000256" key="3">
    <source>
        <dbReference type="ARBA" id="ARBA00023273"/>
    </source>
</evidence>
<dbReference type="GO" id="GO:0005814">
    <property type="term" value="C:centriole"/>
    <property type="evidence" value="ECO:0007669"/>
    <property type="project" value="TreeGrafter"/>
</dbReference>
<proteinExistence type="predicted"/>
<comment type="caution">
    <text evidence="8">The sequence shown here is derived from an EMBL/GenBank/DDBJ whole genome shotgun (WGS) entry which is preliminary data.</text>
</comment>
<feature type="region of interest" description="Disordered" evidence="5">
    <location>
        <begin position="524"/>
        <end position="550"/>
    </location>
</feature>
<reference evidence="8" key="1">
    <citation type="submission" date="2021-09" db="EMBL/GenBank/DDBJ databases">
        <authorList>
            <consortium name="AG Swart"/>
            <person name="Singh M."/>
            <person name="Singh A."/>
            <person name="Seah K."/>
            <person name="Emmerich C."/>
        </authorList>
    </citation>
    <scope>NUCLEOTIDE SEQUENCE</scope>
    <source>
        <strain evidence="8">ATCC30299</strain>
    </source>
</reference>
<feature type="domain" description="ARMC9 CTLH-like" evidence="7">
    <location>
        <begin position="43"/>
        <end position="163"/>
    </location>
</feature>
<organism evidence="8 9">
    <name type="scientific">Blepharisma stoltei</name>
    <dbReference type="NCBI Taxonomy" id="1481888"/>
    <lineage>
        <taxon>Eukaryota</taxon>
        <taxon>Sar</taxon>
        <taxon>Alveolata</taxon>
        <taxon>Ciliophora</taxon>
        <taxon>Postciliodesmatophora</taxon>
        <taxon>Heterotrichea</taxon>
        <taxon>Heterotrichida</taxon>
        <taxon>Blepharismidae</taxon>
        <taxon>Blepharisma</taxon>
    </lineage>
</organism>
<accession>A0AAU9I8D5</accession>
<dbReference type="SUPFAM" id="SSF48371">
    <property type="entry name" value="ARM repeat"/>
    <property type="match status" value="1"/>
</dbReference>
<evidence type="ECO:0000259" key="6">
    <source>
        <dbReference type="Pfam" id="PF21050"/>
    </source>
</evidence>
<evidence type="ECO:0000256" key="4">
    <source>
        <dbReference type="PROSITE-ProRule" id="PRU00259"/>
    </source>
</evidence>
<keyword evidence="9" id="KW-1185">Reference proteome</keyword>
<dbReference type="GO" id="GO:0005813">
    <property type="term" value="C:centrosome"/>
    <property type="evidence" value="ECO:0007669"/>
    <property type="project" value="UniProtKB-SubCell"/>
</dbReference>
<gene>
    <name evidence="8" type="ORF">BSTOLATCC_MIC3827</name>
</gene>
<dbReference type="AlphaFoldDB" id="A0AAU9I8D5"/>
<dbReference type="InterPro" id="IPR048959">
    <property type="entry name" value="ARMC9_ARM_dom"/>
</dbReference>
<evidence type="ECO:0008006" key="10">
    <source>
        <dbReference type="Google" id="ProtNLM"/>
    </source>
</evidence>
<evidence type="ECO:0000256" key="5">
    <source>
        <dbReference type="SAM" id="MobiDB-lite"/>
    </source>
</evidence>
<protein>
    <recommendedName>
        <fullName evidence="10">LisH domain-containing protein ARMC9</fullName>
    </recommendedName>
</protein>
<evidence type="ECO:0000256" key="1">
    <source>
        <dbReference type="ARBA" id="ARBA00004120"/>
    </source>
</evidence>
<evidence type="ECO:0000313" key="9">
    <source>
        <dbReference type="Proteomes" id="UP001162131"/>
    </source>
</evidence>
<evidence type="ECO:0000256" key="2">
    <source>
        <dbReference type="ARBA" id="ARBA00022794"/>
    </source>
</evidence>
<feature type="region of interest" description="Disordered" evidence="5">
    <location>
        <begin position="572"/>
        <end position="614"/>
    </location>
</feature>
<feature type="compositionally biased region" description="Polar residues" evidence="5">
    <location>
        <begin position="572"/>
        <end position="599"/>
    </location>
</feature>
<feature type="domain" description="LisH" evidence="6">
    <location>
        <begin position="401"/>
        <end position="517"/>
    </location>
</feature>
<keyword evidence="3" id="KW-0966">Cell projection</keyword>
<dbReference type="PANTHER" id="PTHR14881:SF4">
    <property type="entry name" value="LISH DOMAIN-CONTAINING PROTEIN ARMC9"/>
    <property type="match status" value="1"/>
</dbReference>
<dbReference type="Pfam" id="PF21050">
    <property type="entry name" value="ARMC9_ARM"/>
    <property type="match status" value="1"/>
</dbReference>
<dbReference type="InterPro" id="IPR040369">
    <property type="entry name" value="ARMC9"/>
</dbReference>
<dbReference type="InterPro" id="IPR056327">
    <property type="entry name" value="ARMC9_CTLH-like_dom"/>
</dbReference>
<dbReference type="PANTHER" id="PTHR14881">
    <property type="entry name" value="LISH DOMAIN-CONTAINING PROTEIN ARMC9"/>
    <property type="match status" value="1"/>
</dbReference>
<sequence length="636" mass="73778">MENDDRAVTAHFYLVLNNLVRTIDTLQSEFSSRTPTTHEQWHSSLLRAMEEGNRQRFFDQWERYIPDVCKTGEYEKLEFFSHIYFTVLPLIHGKRDIFTNEMRIFKDFLNTKGADFCKTTEFLPFYALPHIPNPLNHPTFKKYFNQAWCNQLLGKVQGYLKELATRFSLPKEQSSEASKQEMAKARHREEYLRSALIESNTKWTNFAFTLLGISKQLLAHIGGLGEANLPLVRKKVSEYEKFLMSSEDSVSNASSFLPVSQKEHLANLNYQIVKRDLFNLQDEIKACALFQALRWRLTRTPASVRRAVLDEYVREDILKMADSGLSILLQRGNPRVIDYACKLANVMASEIQGRSYLLADSQLIPTLVSILRKETQDTVLRQNTIGILQKLSLRRRPQSVMIEYKVIEWLISILESPQNLSEYTLEYSSALLMNLSLRTAGKNVCEKLDVLPLLGTLMEHENPNVRTYINGTLYSIFTRQTLKRKAREMGFEQHLEKLYNSSEEAFKKQIYFVLEQLRCEYEDSCYSDEEQDEEEPSLNPDEESEQISDDEDMDDLLDASGLLGEELLRQYQTNPTEESISRTSFYQRAQQNSNSTSVRASFMDIDPNKSSPQDFNEIVHAFKPRSKIPRTPVHQN</sequence>
<dbReference type="Pfam" id="PF23138">
    <property type="entry name" value="CTLH_Armc9"/>
    <property type="match status" value="1"/>
</dbReference>
<dbReference type="InterPro" id="IPR011989">
    <property type="entry name" value="ARM-like"/>
</dbReference>
<dbReference type="InterPro" id="IPR016024">
    <property type="entry name" value="ARM-type_fold"/>
</dbReference>
<dbReference type="GO" id="GO:0060271">
    <property type="term" value="P:cilium assembly"/>
    <property type="evidence" value="ECO:0007669"/>
    <property type="project" value="InterPro"/>
</dbReference>
<keyword evidence="2" id="KW-0970">Cilium biogenesis/degradation</keyword>
<dbReference type="GO" id="GO:0097542">
    <property type="term" value="C:ciliary tip"/>
    <property type="evidence" value="ECO:0007669"/>
    <property type="project" value="TreeGrafter"/>
</dbReference>
<comment type="subcellular location">
    <subcellularLocation>
        <location evidence="1">Cytoplasm</location>
        <location evidence="1">Cytoskeleton</location>
        <location evidence="1">Cilium basal body</location>
    </subcellularLocation>
</comment>
<dbReference type="PROSITE" id="PS50176">
    <property type="entry name" value="ARM_REPEAT"/>
    <property type="match status" value="1"/>
</dbReference>
<dbReference type="GO" id="GO:0036064">
    <property type="term" value="C:ciliary basal body"/>
    <property type="evidence" value="ECO:0007669"/>
    <property type="project" value="InterPro"/>
</dbReference>
<evidence type="ECO:0000313" key="8">
    <source>
        <dbReference type="EMBL" id="CAG9311538.1"/>
    </source>
</evidence>
<dbReference type="Gene3D" id="1.25.10.10">
    <property type="entry name" value="Leucine-rich Repeat Variant"/>
    <property type="match status" value="1"/>
</dbReference>